<dbReference type="Proteomes" id="UP000009168">
    <property type="component" value="Unassembled WGS sequence"/>
</dbReference>
<name>Q23D43_TETTS</name>
<dbReference type="EMBL" id="GG662712">
    <property type="protein sequence ID" value="EAR94360.2"/>
    <property type="molecule type" value="Genomic_DNA"/>
</dbReference>
<keyword evidence="1" id="KW-0472">Membrane</keyword>
<feature type="transmembrane region" description="Helical" evidence="1">
    <location>
        <begin position="299"/>
        <end position="316"/>
    </location>
</feature>
<dbReference type="KEGG" id="tet:TTHERM_00049480"/>
<feature type="transmembrane region" description="Helical" evidence="1">
    <location>
        <begin position="328"/>
        <end position="348"/>
    </location>
</feature>
<evidence type="ECO:0000313" key="2">
    <source>
        <dbReference type="EMBL" id="EAR94360.2"/>
    </source>
</evidence>
<dbReference type="AlphaFoldDB" id="Q23D43"/>
<dbReference type="HOGENOM" id="CLU_3208886_0_0_1"/>
<keyword evidence="1" id="KW-1133">Transmembrane helix</keyword>
<reference evidence="3" key="1">
    <citation type="journal article" date="2006" name="PLoS Biol.">
        <title>Macronuclear genome sequence of the ciliate Tetrahymena thermophila, a model eukaryote.</title>
        <authorList>
            <person name="Eisen J.A."/>
            <person name="Coyne R.S."/>
            <person name="Wu M."/>
            <person name="Wu D."/>
            <person name="Thiagarajan M."/>
            <person name="Wortman J.R."/>
            <person name="Badger J.H."/>
            <person name="Ren Q."/>
            <person name="Amedeo P."/>
            <person name="Jones K.M."/>
            <person name="Tallon L.J."/>
            <person name="Delcher A.L."/>
            <person name="Salzberg S.L."/>
            <person name="Silva J.C."/>
            <person name="Haas B.J."/>
            <person name="Majoros W.H."/>
            <person name="Farzad M."/>
            <person name="Carlton J.M."/>
            <person name="Smith R.K. Jr."/>
            <person name="Garg J."/>
            <person name="Pearlman R.E."/>
            <person name="Karrer K.M."/>
            <person name="Sun L."/>
            <person name="Manning G."/>
            <person name="Elde N.C."/>
            <person name="Turkewitz A.P."/>
            <person name="Asai D.J."/>
            <person name="Wilkes D.E."/>
            <person name="Wang Y."/>
            <person name="Cai H."/>
            <person name="Collins K."/>
            <person name="Stewart B.A."/>
            <person name="Lee S.R."/>
            <person name="Wilamowska K."/>
            <person name="Weinberg Z."/>
            <person name="Ruzzo W.L."/>
            <person name="Wloga D."/>
            <person name="Gaertig J."/>
            <person name="Frankel J."/>
            <person name="Tsao C.-C."/>
            <person name="Gorovsky M.A."/>
            <person name="Keeling P.J."/>
            <person name="Waller R.F."/>
            <person name="Patron N.J."/>
            <person name="Cherry J.M."/>
            <person name="Stover N.A."/>
            <person name="Krieger C.J."/>
            <person name="del Toro C."/>
            <person name="Ryder H.F."/>
            <person name="Williamson S.C."/>
            <person name="Barbeau R.A."/>
            <person name="Hamilton E.P."/>
            <person name="Orias E."/>
        </authorList>
    </citation>
    <scope>NUCLEOTIDE SEQUENCE [LARGE SCALE GENOMIC DNA]</scope>
    <source>
        <strain evidence="3">SB210</strain>
    </source>
</reference>
<feature type="transmembrane region" description="Helical" evidence="1">
    <location>
        <begin position="149"/>
        <end position="171"/>
    </location>
</feature>
<feature type="transmembrane region" description="Helical" evidence="1">
    <location>
        <begin position="177"/>
        <end position="197"/>
    </location>
</feature>
<keyword evidence="1 2" id="KW-0812">Transmembrane</keyword>
<feature type="transmembrane region" description="Helical" evidence="1">
    <location>
        <begin position="235"/>
        <end position="254"/>
    </location>
</feature>
<dbReference type="GeneID" id="7830992"/>
<feature type="transmembrane region" description="Helical" evidence="1">
    <location>
        <begin position="360"/>
        <end position="378"/>
    </location>
</feature>
<sequence>MFKIHFNRQKLQNLFWNITIFILLLGAIQLLQVIQTTLVFMSKYKIYLNSLCYISSYCWVGRIITLTITTLLYDLTFSFLSQKANQSKKDLLRIKIIILSIFIIYIILLCIQQSEILLTIITTNLFSIHLCQLHKIFYSNSIWIMKGIINLAFLILSIPSSYLCMFYQAQISLGQSFLYGMIGTYISVIIILVVLSLKTSRLDKITLTNENGDHSCQLLLLDNSYSNLKTKQQKYSKLVLIFYCLLFQFLSIYLNNNAILIQEAYLQYNMSLIAQIAVYFIVLLFFYPFIRIITIEDGVNILISINILLLGINIIVENNYYSLGFFSFTYSMLAGGISLILPMMISELYKSFYNLFSEDYYIRLGLGFYFMCFFLQNYQFKRMYNVTPYYFFYEPQFLNSELRGIKYSLKRNTPSIYIGFIKKQTIKRYNQNQMQYASKYEQQF</sequence>
<gene>
    <name evidence="2" type="ORF">TTHERM_00049480</name>
</gene>
<dbReference type="RefSeq" id="XP_001014843.2">
    <property type="nucleotide sequence ID" value="XM_001014843.2"/>
</dbReference>
<feature type="transmembrane region" description="Helical" evidence="1">
    <location>
        <begin position="14"/>
        <end position="34"/>
    </location>
</feature>
<protein>
    <submittedName>
        <fullName evidence="2">Transmembrane protein, putative</fullName>
    </submittedName>
</protein>
<keyword evidence="3" id="KW-1185">Reference proteome</keyword>
<evidence type="ECO:0000256" key="1">
    <source>
        <dbReference type="SAM" id="Phobius"/>
    </source>
</evidence>
<accession>Q23D43</accession>
<feature type="transmembrane region" description="Helical" evidence="1">
    <location>
        <begin position="92"/>
        <end position="111"/>
    </location>
</feature>
<proteinExistence type="predicted"/>
<evidence type="ECO:0000313" key="3">
    <source>
        <dbReference type="Proteomes" id="UP000009168"/>
    </source>
</evidence>
<feature type="transmembrane region" description="Helical" evidence="1">
    <location>
        <begin position="54"/>
        <end position="80"/>
    </location>
</feature>
<dbReference type="InParanoid" id="Q23D43"/>
<feature type="transmembrane region" description="Helical" evidence="1">
    <location>
        <begin position="266"/>
        <end position="287"/>
    </location>
</feature>
<organism evidence="2 3">
    <name type="scientific">Tetrahymena thermophila (strain SB210)</name>
    <dbReference type="NCBI Taxonomy" id="312017"/>
    <lineage>
        <taxon>Eukaryota</taxon>
        <taxon>Sar</taxon>
        <taxon>Alveolata</taxon>
        <taxon>Ciliophora</taxon>
        <taxon>Intramacronucleata</taxon>
        <taxon>Oligohymenophorea</taxon>
        <taxon>Hymenostomatida</taxon>
        <taxon>Tetrahymenina</taxon>
        <taxon>Tetrahymenidae</taxon>
        <taxon>Tetrahymena</taxon>
    </lineage>
</organism>